<dbReference type="EMBL" id="KZ293658">
    <property type="protein sequence ID" value="PBK92761.1"/>
    <property type="molecule type" value="Genomic_DNA"/>
</dbReference>
<dbReference type="OrthoDB" id="10474481at2759"/>
<dbReference type="Proteomes" id="UP000217790">
    <property type="component" value="Unassembled WGS sequence"/>
</dbReference>
<dbReference type="InParanoid" id="A0A2H3DBZ4"/>
<accession>A0A2H3DBZ4</accession>
<proteinExistence type="predicted"/>
<sequence length="74" mass="8087">MISRHYFSLIHSSSLLNLASASKESLRGLCGATEAAGFGLGNQNTFDETYGKSKKLDTTQFSCNFDSRATKIFD</sequence>
<dbReference type="AlphaFoldDB" id="A0A2H3DBZ4"/>
<gene>
    <name evidence="1" type="ORF">ARMGADRAFT_1104371</name>
</gene>
<organism evidence="1 2">
    <name type="scientific">Armillaria gallica</name>
    <name type="common">Bulbous honey fungus</name>
    <name type="synonym">Armillaria bulbosa</name>
    <dbReference type="NCBI Taxonomy" id="47427"/>
    <lineage>
        <taxon>Eukaryota</taxon>
        <taxon>Fungi</taxon>
        <taxon>Dikarya</taxon>
        <taxon>Basidiomycota</taxon>
        <taxon>Agaricomycotina</taxon>
        <taxon>Agaricomycetes</taxon>
        <taxon>Agaricomycetidae</taxon>
        <taxon>Agaricales</taxon>
        <taxon>Marasmiineae</taxon>
        <taxon>Physalacriaceae</taxon>
        <taxon>Armillaria</taxon>
    </lineage>
</organism>
<keyword evidence="2" id="KW-1185">Reference proteome</keyword>
<name>A0A2H3DBZ4_ARMGA</name>
<protein>
    <submittedName>
        <fullName evidence="1">Uncharacterized protein</fullName>
    </submittedName>
</protein>
<evidence type="ECO:0000313" key="1">
    <source>
        <dbReference type="EMBL" id="PBK92761.1"/>
    </source>
</evidence>
<evidence type="ECO:0000313" key="2">
    <source>
        <dbReference type="Proteomes" id="UP000217790"/>
    </source>
</evidence>
<reference evidence="2" key="1">
    <citation type="journal article" date="2017" name="Nat. Ecol. Evol.">
        <title>Genome expansion and lineage-specific genetic innovations in the forest pathogenic fungi Armillaria.</title>
        <authorList>
            <person name="Sipos G."/>
            <person name="Prasanna A.N."/>
            <person name="Walter M.C."/>
            <person name="O'Connor E."/>
            <person name="Balint B."/>
            <person name="Krizsan K."/>
            <person name="Kiss B."/>
            <person name="Hess J."/>
            <person name="Varga T."/>
            <person name="Slot J."/>
            <person name="Riley R."/>
            <person name="Boka B."/>
            <person name="Rigling D."/>
            <person name="Barry K."/>
            <person name="Lee J."/>
            <person name="Mihaltcheva S."/>
            <person name="LaButti K."/>
            <person name="Lipzen A."/>
            <person name="Waldron R."/>
            <person name="Moloney N.M."/>
            <person name="Sperisen C."/>
            <person name="Kredics L."/>
            <person name="Vagvoelgyi C."/>
            <person name="Patrignani A."/>
            <person name="Fitzpatrick D."/>
            <person name="Nagy I."/>
            <person name="Doyle S."/>
            <person name="Anderson J.B."/>
            <person name="Grigoriev I.V."/>
            <person name="Gueldener U."/>
            <person name="Muensterkoetter M."/>
            <person name="Nagy L.G."/>
        </authorList>
    </citation>
    <scope>NUCLEOTIDE SEQUENCE [LARGE SCALE GENOMIC DNA]</scope>
    <source>
        <strain evidence="2">Ar21-2</strain>
    </source>
</reference>